<reference evidence="1 2" key="1">
    <citation type="journal article" date="2016" name="Mol. Biol. Evol.">
        <title>Comparative Genomics of Early-Diverging Mushroom-Forming Fungi Provides Insights into the Origins of Lignocellulose Decay Capabilities.</title>
        <authorList>
            <person name="Nagy L.G."/>
            <person name="Riley R."/>
            <person name="Tritt A."/>
            <person name="Adam C."/>
            <person name="Daum C."/>
            <person name="Floudas D."/>
            <person name="Sun H."/>
            <person name="Yadav J.S."/>
            <person name="Pangilinan J."/>
            <person name="Larsson K.H."/>
            <person name="Matsuura K."/>
            <person name="Barry K."/>
            <person name="Labutti K."/>
            <person name="Kuo R."/>
            <person name="Ohm R.A."/>
            <person name="Bhattacharya S.S."/>
            <person name="Shirouzu T."/>
            <person name="Yoshinaga Y."/>
            <person name="Martin F.M."/>
            <person name="Grigoriev I.V."/>
            <person name="Hibbett D.S."/>
        </authorList>
    </citation>
    <scope>NUCLEOTIDE SEQUENCE [LARGE SCALE GENOMIC DNA]</scope>
    <source>
        <strain evidence="1 2">CBS 109695</strain>
    </source>
</reference>
<organism evidence="1 2">
    <name type="scientific">Athelia psychrophila</name>
    <dbReference type="NCBI Taxonomy" id="1759441"/>
    <lineage>
        <taxon>Eukaryota</taxon>
        <taxon>Fungi</taxon>
        <taxon>Dikarya</taxon>
        <taxon>Basidiomycota</taxon>
        <taxon>Agaricomycotina</taxon>
        <taxon>Agaricomycetes</taxon>
        <taxon>Agaricomycetidae</taxon>
        <taxon>Atheliales</taxon>
        <taxon>Atheliaceae</taxon>
        <taxon>Athelia</taxon>
    </lineage>
</organism>
<evidence type="ECO:0000313" key="1">
    <source>
        <dbReference type="EMBL" id="KZP05653.1"/>
    </source>
</evidence>
<dbReference type="AlphaFoldDB" id="A0A167W3G4"/>
<proteinExistence type="predicted"/>
<evidence type="ECO:0000313" key="2">
    <source>
        <dbReference type="Proteomes" id="UP000076532"/>
    </source>
</evidence>
<protein>
    <submittedName>
        <fullName evidence="1">Uncharacterized protein</fullName>
    </submittedName>
</protein>
<dbReference type="Proteomes" id="UP000076532">
    <property type="component" value="Unassembled WGS sequence"/>
</dbReference>
<accession>A0A167W3G4</accession>
<name>A0A167W3G4_9AGAM</name>
<gene>
    <name evidence="1" type="ORF">FIBSPDRAFT_940378</name>
</gene>
<dbReference type="EMBL" id="KV417826">
    <property type="protein sequence ID" value="KZP05653.1"/>
    <property type="molecule type" value="Genomic_DNA"/>
</dbReference>
<keyword evidence="2" id="KW-1185">Reference proteome</keyword>
<sequence>MLQREGSAPVVCEVGSAGHASGDVSASGGDVRMFITFDRVPGMCPVEVPLDHWLPYFASSSNVTPPVQQKTHFVRKLLRGDLYRPGRIQNEYEYAYRRGIQYRRHGVSSCQRSQARKGASGGDEEDTPSQFFHALKGDDVGWTRLSCLCIAKNKERQALWGKQLRTDKSIDSGWIPFFFWCGKSFC</sequence>